<dbReference type="RefSeq" id="WP_161743945.1">
    <property type="nucleotide sequence ID" value="NZ_JAAAMV010000010.1"/>
</dbReference>
<dbReference type="Proteomes" id="UP000665561">
    <property type="component" value="Unassembled WGS sequence"/>
</dbReference>
<organism evidence="1 2">
    <name type="scientific">Paenibacillus glycinis</name>
    <dbReference type="NCBI Taxonomy" id="2697035"/>
    <lineage>
        <taxon>Bacteria</taxon>
        <taxon>Bacillati</taxon>
        <taxon>Bacillota</taxon>
        <taxon>Bacilli</taxon>
        <taxon>Bacillales</taxon>
        <taxon>Paenibacillaceae</taxon>
        <taxon>Paenibacillus</taxon>
    </lineage>
</organism>
<name>A0ABW9XR64_9BACL</name>
<reference evidence="1 2" key="1">
    <citation type="submission" date="2020-01" db="EMBL/GenBank/DDBJ databases">
        <title>Paenibacillus soybeanensis sp. nov. isolated from the nodules of soybean (Glycine max(L.) Merr).</title>
        <authorList>
            <person name="Wang H."/>
        </authorList>
    </citation>
    <scope>NUCLEOTIDE SEQUENCE [LARGE SCALE GENOMIC DNA]</scope>
    <source>
        <strain evidence="1 2">T1</strain>
    </source>
</reference>
<dbReference type="EMBL" id="JAAAMV010000010">
    <property type="protein sequence ID" value="NBD25142.1"/>
    <property type="molecule type" value="Genomic_DNA"/>
</dbReference>
<sequence length="156" mass="17710">MSSGQANEGTRSFTLSDEVFHQPGLDICSQMVYIILKCFATESNFPKVSDIAKLGRMDDKQTVKALQTLVELKILPLKLFRRMVGVFQDDRLSWSAKGLLMFCKENPRTELPNLLELAGQSGENEQNIRASLQELSQYGYLDEYPEWLELANRGES</sequence>
<evidence type="ECO:0000313" key="2">
    <source>
        <dbReference type="Proteomes" id="UP000665561"/>
    </source>
</evidence>
<accession>A0ABW9XR64</accession>
<keyword evidence="2" id="KW-1185">Reference proteome</keyword>
<proteinExistence type="predicted"/>
<evidence type="ECO:0000313" key="1">
    <source>
        <dbReference type="EMBL" id="NBD25142.1"/>
    </source>
</evidence>
<gene>
    <name evidence="1" type="ORF">GT019_14760</name>
</gene>
<comment type="caution">
    <text evidence="1">The sequence shown here is derived from an EMBL/GenBank/DDBJ whole genome shotgun (WGS) entry which is preliminary data.</text>
</comment>
<protein>
    <submittedName>
        <fullName evidence="1">Uncharacterized protein</fullName>
    </submittedName>
</protein>